<evidence type="ECO:0000313" key="3">
    <source>
        <dbReference type="Proteomes" id="UP001151760"/>
    </source>
</evidence>
<organism evidence="2 3">
    <name type="scientific">Tanacetum coccineum</name>
    <dbReference type="NCBI Taxonomy" id="301880"/>
    <lineage>
        <taxon>Eukaryota</taxon>
        <taxon>Viridiplantae</taxon>
        <taxon>Streptophyta</taxon>
        <taxon>Embryophyta</taxon>
        <taxon>Tracheophyta</taxon>
        <taxon>Spermatophyta</taxon>
        <taxon>Magnoliopsida</taxon>
        <taxon>eudicotyledons</taxon>
        <taxon>Gunneridae</taxon>
        <taxon>Pentapetalae</taxon>
        <taxon>asterids</taxon>
        <taxon>campanulids</taxon>
        <taxon>Asterales</taxon>
        <taxon>Asteraceae</taxon>
        <taxon>Asteroideae</taxon>
        <taxon>Anthemideae</taxon>
        <taxon>Anthemidinae</taxon>
        <taxon>Tanacetum</taxon>
    </lineage>
</organism>
<dbReference type="EMBL" id="BQNB010014836">
    <property type="protein sequence ID" value="GJT32964.1"/>
    <property type="molecule type" value="Genomic_DNA"/>
</dbReference>
<evidence type="ECO:0000313" key="2">
    <source>
        <dbReference type="EMBL" id="GJT32964.1"/>
    </source>
</evidence>
<feature type="region of interest" description="Disordered" evidence="1">
    <location>
        <begin position="27"/>
        <end position="100"/>
    </location>
</feature>
<protein>
    <submittedName>
        <fullName evidence="2">Uncharacterized protein</fullName>
    </submittedName>
</protein>
<comment type="caution">
    <text evidence="2">The sequence shown here is derived from an EMBL/GenBank/DDBJ whole genome shotgun (WGS) entry which is preliminary data.</text>
</comment>
<proteinExistence type="predicted"/>
<keyword evidence="3" id="KW-1185">Reference proteome</keyword>
<evidence type="ECO:0000256" key="1">
    <source>
        <dbReference type="SAM" id="MobiDB-lite"/>
    </source>
</evidence>
<reference evidence="2" key="2">
    <citation type="submission" date="2022-01" db="EMBL/GenBank/DDBJ databases">
        <authorList>
            <person name="Yamashiro T."/>
            <person name="Shiraishi A."/>
            <person name="Satake H."/>
            <person name="Nakayama K."/>
        </authorList>
    </citation>
    <scope>NUCLEOTIDE SEQUENCE</scope>
</reference>
<sequence length="173" mass="18989">MVRYDGHNVTIVTHVLRSASTGNIIQSIGDGEDGGNGGTGGCGGNYHDDLVNKGENVSHHSDGNRDDSEHSEGNGDDNEHSEGNEDDSEHGPLEDSPSIKSPRYKCLYLMEVKLEENKEIKLIKQGSTPHNILCAPYLSLKSKKSVRAKVRHTSQYVRRNVLHINDTLSQAQK</sequence>
<accession>A0ABQ5D800</accession>
<gene>
    <name evidence="2" type="ORF">Tco_0923383</name>
</gene>
<feature type="compositionally biased region" description="Basic and acidic residues" evidence="1">
    <location>
        <begin position="46"/>
        <end position="93"/>
    </location>
</feature>
<feature type="compositionally biased region" description="Gly residues" evidence="1">
    <location>
        <begin position="34"/>
        <end position="44"/>
    </location>
</feature>
<name>A0ABQ5D800_9ASTR</name>
<reference evidence="2" key="1">
    <citation type="journal article" date="2022" name="Int. J. Mol. Sci.">
        <title>Draft Genome of Tanacetum Coccineum: Genomic Comparison of Closely Related Tanacetum-Family Plants.</title>
        <authorList>
            <person name="Yamashiro T."/>
            <person name="Shiraishi A."/>
            <person name="Nakayama K."/>
            <person name="Satake H."/>
        </authorList>
    </citation>
    <scope>NUCLEOTIDE SEQUENCE</scope>
</reference>
<dbReference type="Proteomes" id="UP001151760">
    <property type="component" value="Unassembled WGS sequence"/>
</dbReference>